<evidence type="ECO:0000313" key="4">
    <source>
        <dbReference type="Proteomes" id="UP001597368"/>
    </source>
</evidence>
<dbReference type="Proteomes" id="UP001597368">
    <property type="component" value="Unassembled WGS sequence"/>
</dbReference>
<gene>
    <name evidence="3" type="ORF">ACFSKW_29500</name>
</gene>
<protein>
    <submittedName>
        <fullName evidence="3">General stress protein</fullName>
    </submittedName>
</protein>
<evidence type="ECO:0000259" key="2">
    <source>
        <dbReference type="Pfam" id="PF11181"/>
    </source>
</evidence>
<keyword evidence="1" id="KW-0472">Membrane</keyword>
<keyword evidence="4" id="KW-1185">Reference proteome</keyword>
<evidence type="ECO:0000256" key="1">
    <source>
        <dbReference type="SAM" id="Phobius"/>
    </source>
</evidence>
<feature type="domain" description="General stress protein 17M-like" evidence="2">
    <location>
        <begin position="15"/>
        <end position="90"/>
    </location>
</feature>
<dbReference type="Pfam" id="PF11181">
    <property type="entry name" value="YflT"/>
    <property type="match status" value="1"/>
</dbReference>
<keyword evidence="1" id="KW-0812">Transmembrane</keyword>
<name>A0ABW4T0X5_9ACTN</name>
<proteinExistence type="predicted"/>
<organism evidence="3 4">
    <name type="scientific">Nonomuraea mangrovi</name>
    <dbReference type="NCBI Taxonomy" id="2316207"/>
    <lineage>
        <taxon>Bacteria</taxon>
        <taxon>Bacillati</taxon>
        <taxon>Actinomycetota</taxon>
        <taxon>Actinomycetes</taxon>
        <taxon>Streptosporangiales</taxon>
        <taxon>Streptosporangiaceae</taxon>
        <taxon>Nonomuraea</taxon>
    </lineage>
</organism>
<feature type="transmembrane region" description="Helical" evidence="1">
    <location>
        <begin position="63"/>
        <end position="85"/>
    </location>
</feature>
<dbReference type="RefSeq" id="WP_379575733.1">
    <property type="nucleotide sequence ID" value="NZ_JBHUFV010000046.1"/>
</dbReference>
<evidence type="ECO:0000313" key="3">
    <source>
        <dbReference type="EMBL" id="MFD1935613.1"/>
    </source>
</evidence>
<sequence length="155" mass="16548">MAASSDSVVASYVPVAGYDSYLEAQKAVDRLSDERFPVQEVAIVGSGLKLMEKVLGRMTALKAAGLGALSGAWFGLLVGLFFAIFAVRVSLLALIVWGLIWGAIAGAVFGFISHLFTGGHRDFVASSQLIADRYEVLVAPAHAERARELLQIRPI</sequence>
<comment type="caution">
    <text evidence="3">The sequence shown here is derived from an EMBL/GenBank/DDBJ whole genome shotgun (WGS) entry which is preliminary data.</text>
</comment>
<reference evidence="4" key="1">
    <citation type="journal article" date="2019" name="Int. J. Syst. Evol. Microbiol.">
        <title>The Global Catalogue of Microorganisms (GCM) 10K type strain sequencing project: providing services to taxonomists for standard genome sequencing and annotation.</title>
        <authorList>
            <consortium name="The Broad Institute Genomics Platform"/>
            <consortium name="The Broad Institute Genome Sequencing Center for Infectious Disease"/>
            <person name="Wu L."/>
            <person name="Ma J."/>
        </authorList>
    </citation>
    <scope>NUCLEOTIDE SEQUENCE [LARGE SCALE GENOMIC DNA]</scope>
    <source>
        <strain evidence="4">ICMP 6774ER</strain>
    </source>
</reference>
<dbReference type="EMBL" id="JBHUFV010000046">
    <property type="protein sequence ID" value="MFD1935613.1"/>
    <property type="molecule type" value="Genomic_DNA"/>
</dbReference>
<feature type="transmembrane region" description="Helical" evidence="1">
    <location>
        <begin position="91"/>
        <end position="112"/>
    </location>
</feature>
<dbReference type="InterPro" id="IPR025889">
    <property type="entry name" value="GSP17M-like_dom"/>
</dbReference>
<accession>A0ABW4T0X5</accession>
<keyword evidence="1" id="KW-1133">Transmembrane helix</keyword>